<evidence type="ECO:0000256" key="20">
    <source>
        <dbReference type="SAM" id="MobiDB-lite"/>
    </source>
</evidence>
<dbReference type="SUPFAM" id="SSF50630">
    <property type="entry name" value="Acid proteases"/>
    <property type="match status" value="1"/>
</dbReference>
<organism evidence="23 24">
    <name type="scientific">Penicillium capsulatum</name>
    <dbReference type="NCBI Taxonomy" id="69766"/>
    <lineage>
        <taxon>Eukaryota</taxon>
        <taxon>Fungi</taxon>
        <taxon>Dikarya</taxon>
        <taxon>Ascomycota</taxon>
        <taxon>Pezizomycotina</taxon>
        <taxon>Eurotiomycetes</taxon>
        <taxon>Eurotiomycetidae</taxon>
        <taxon>Eurotiales</taxon>
        <taxon>Aspergillaceae</taxon>
        <taxon>Penicillium</taxon>
    </lineage>
</organism>
<dbReference type="FunFam" id="2.40.70.10:FF:000060">
    <property type="entry name" value="Aspartic-type endopeptidase ctsD"/>
    <property type="match status" value="1"/>
</dbReference>
<dbReference type="PROSITE" id="PS00141">
    <property type="entry name" value="ASP_PROTEASE"/>
    <property type="match status" value="1"/>
</dbReference>
<sequence>MHFSPCLVIAALSTTVHAFYPYEITLDATPSSSILEKVQRRFMPWILEPNAEEEDADSEPLSLGIKKLPVRRDYSIIKSSTPSLANSAALNQDGRDFSYFSVVQVGSQKKEMWLALDTGAPSTWVFSSSCTDKTCTSHHTFDNKESSSYASNSSHVKVGYGSGTIGGDLGQDTISIAGLSVSLSFGSATSASKAFSSYPIDGILGLGRSHTAGWTIPSFMDAVAQKKLLKNNLVGFSLSRANDGDHDGSVTFGNVDTTKFDGNISYTATNADTWTIPMDDVYVDGKACNLSDKSATIDTGTTYILVPPADAEKVFALIPGSSKSGENYMIPCNSEAILELSFSGKKYAITPEDYVGSRSADGCVSTIVSHQHSNENTWLVGDVFLKNVYSVFDFDNGQIGFGTRNSSTTSSPSPGNGTFTAPSKSATKSATATATTTNTNANLDASTDAATISAGTSTDSAASTATIESAPTNAATRISFRAGWILLTFCTGMLML</sequence>
<dbReference type="InterPro" id="IPR033121">
    <property type="entry name" value="PEPTIDASE_A1"/>
</dbReference>
<evidence type="ECO:0000256" key="15">
    <source>
        <dbReference type="ARBA" id="ARBA00023180"/>
    </source>
</evidence>
<evidence type="ECO:0000256" key="14">
    <source>
        <dbReference type="ARBA" id="ARBA00023136"/>
    </source>
</evidence>
<evidence type="ECO:0000259" key="22">
    <source>
        <dbReference type="PROSITE" id="PS51767"/>
    </source>
</evidence>
<dbReference type="InterPro" id="IPR001969">
    <property type="entry name" value="Aspartic_peptidase_AS"/>
</dbReference>
<dbReference type="AlphaFoldDB" id="A0A9W9LVS1"/>
<dbReference type="Proteomes" id="UP001146351">
    <property type="component" value="Unassembled WGS sequence"/>
</dbReference>
<evidence type="ECO:0000256" key="2">
    <source>
        <dbReference type="ARBA" id="ARBA00002983"/>
    </source>
</evidence>
<feature type="active site" evidence="17">
    <location>
        <position position="117"/>
    </location>
</feature>
<dbReference type="GO" id="GO:0098552">
    <property type="term" value="C:side of membrane"/>
    <property type="evidence" value="ECO:0007669"/>
    <property type="project" value="UniProtKB-KW"/>
</dbReference>
<evidence type="ECO:0000256" key="7">
    <source>
        <dbReference type="ARBA" id="ARBA00022475"/>
    </source>
</evidence>
<keyword evidence="24" id="KW-1185">Reference proteome</keyword>
<dbReference type="PANTHER" id="PTHR47966:SF75">
    <property type="entry name" value="ENDOPEPTIDASE (CTSD), PUTATIVE (AFU_ORTHOLOGUE AFUA_4G07040)-RELATED"/>
    <property type="match status" value="1"/>
</dbReference>
<evidence type="ECO:0000256" key="1">
    <source>
        <dbReference type="ARBA" id="ARBA00000043"/>
    </source>
</evidence>
<dbReference type="InterPro" id="IPR021109">
    <property type="entry name" value="Peptidase_aspartic_dom_sf"/>
</dbReference>
<evidence type="ECO:0000256" key="8">
    <source>
        <dbReference type="ARBA" id="ARBA00022622"/>
    </source>
</evidence>
<dbReference type="PROSITE" id="PS51767">
    <property type="entry name" value="PEPTIDASE_A1"/>
    <property type="match status" value="1"/>
</dbReference>
<comment type="function">
    <text evidence="2">Secreted aspartic endopeptidase that allows assimilation of proteinaceous substrates. The scissile peptide bond is attacked by a nucleophilic water molecule activated by two aspartic residues in the active site. Shows a broad primary substrate specificity. Favors hydrophobic residues at the P1 and P1' positions, but can also activate trypsinogen and hydrolyze the B chain of insulin between positions 'Gly-20' and 'Glu-21'.</text>
</comment>
<feature type="domain" description="Peptidase A1" evidence="22">
    <location>
        <begin position="99"/>
        <end position="402"/>
    </location>
</feature>
<comment type="caution">
    <text evidence="23">The sequence shown here is derived from an EMBL/GenBank/DDBJ whole genome shotgun (WGS) entry which is preliminary data.</text>
</comment>
<keyword evidence="14" id="KW-0472">Membrane</keyword>
<feature type="region of interest" description="Disordered" evidence="20">
    <location>
        <begin position="403"/>
        <end position="434"/>
    </location>
</feature>
<evidence type="ECO:0000256" key="4">
    <source>
        <dbReference type="ARBA" id="ARBA00007447"/>
    </source>
</evidence>
<evidence type="ECO:0000256" key="12">
    <source>
        <dbReference type="ARBA" id="ARBA00022801"/>
    </source>
</evidence>
<evidence type="ECO:0000313" key="24">
    <source>
        <dbReference type="Proteomes" id="UP001146351"/>
    </source>
</evidence>
<evidence type="ECO:0000256" key="21">
    <source>
        <dbReference type="SAM" id="SignalP"/>
    </source>
</evidence>
<evidence type="ECO:0000256" key="11">
    <source>
        <dbReference type="ARBA" id="ARBA00022750"/>
    </source>
</evidence>
<evidence type="ECO:0000256" key="9">
    <source>
        <dbReference type="ARBA" id="ARBA00022670"/>
    </source>
</evidence>
<dbReference type="Gene3D" id="2.40.70.10">
    <property type="entry name" value="Acid Proteases"/>
    <property type="match status" value="2"/>
</dbReference>
<dbReference type="GO" id="GO:0004190">
    <property type="term" value="F:aspartic-type endopeptidase activity"/>
    <property type="evidence" value="ECO:0007669"/>
    <property type="project" value="UniProtKB-KW"/>
</dbReference>
<evidence type="ECO:0000313" key="23">
    <source>
        <dbReference type="EMBL" id="KAJ5179783.1"/>
    </source>
</evidence>
<dbReference type="InterPro" id="IPR001461">
    <property type="entry name" value="Aspartic_peptidase_A1"/>
</dbReference>
<keyword evidence="7" id="KW-1003">Cell membrane</keyword>
<proteinExistence type="inferred from homology"/>
<dbReference type="FunFam" id="2.40.70.10:FF:000085">
    <property type="entry name" value="Aspartic-type endopeptidase (CtsD), putative"/>
    <property type="match status" value="1"/>
</dbReference>
<keyword evidence="12 19" id="KW-0378">Hydrolase</keyword>
<evidence type="ECO:0000256" key="5">
    <source>
        <dbReference type="ARBA" id="ARBA00011245"/>
    </source>
</evidence>
<dbReference type="PANTHER" id="PTHR47966">
    <property type="entry name" value="BETA-SITE APP-CLEAVING ENZYME, ISOFORM A-RELATED"/>
    <property type="match status" value="1"/>
</dbReference>
<evidence type="ECO:0000256" key="6">
    <source>
        <dbReference type="ARBA" id="ARBA00013206"/>
    </source>
</evidence>
<feature type="chain" id="PRO_5040761918" description="penicillopepsin" evidence="21">
    <location>
        <begin position="19"/>
        <end position="496"/>
    </location>
</feature>
<dbReference type="CDD" id="cd05471">
    <property type="entry name" value="pepsin_like"/>
    <property type="match status" value="1"/>
</dbReference>
<keyword evidence="13" id="KW-0843">Virulence</keyword>
<protein>
    <recommendedName>
        <fullName evidence="6">penicillopepsin</fullName>
        <ecNumber evidence="6">3.4.23.20</ecNumber>
    </recommendedName>
</protein>
<evidence type="ECO:0000256" key="18">
    <source>
        <dbReference type="PIRSR" id="PIRSR601461-2"/>
    </source>
</evidence>
<dbReference type="EMBL" id="JAPQKO010000002">
    <property type="protein sequence ID" value="KAJ5179783.1"/>
    <property type="molecule type" value="Genomic_DNA"/>
</dbReference>
<dbReference type="PRINTS" id="PR00792">
    <property type="entry name" value="PEPSIN"/>
</dbReference>
<evidence type="ECO:0000256" key="10">
    <source>
        <dbReference type="ARBA" id="ARBA00022729"/>
    </source>
</evidence>
<keyword evidence="11 19" id="KW-0064">Aspartyl protease</keyword>
<evidence type="ECO:0000256" key="13">
    <source>
        <dbReference type="ARBA" id="ARBA00023026"/>
    </source>
</evidence>
<dbReference type="GO" id="GO:0006508">
    <property type="term" value="P:proteolysis"/>
    <property type="evidence" value="ECO:0007669"/>
    <property type="project" value="UniProtKB-KW"/>
</dbReference>
<reference evidence="23" key="1">
    <citation type="submission" date="2022-11" db="EMBL/GenBank/DDBJ databases">
        <authorList>
            <person name="Petersen C."/>
        </authorList>
    </citation>
    <scope>NUCLEOTIDE SEQUENCE</scope>
    <source>
        <strain evidence="23">IBT 21917</strain>
    </source>
</reference>
<dbReference type="EC" id="3.4.23.20" evidence="6"/>
<name>A0A9W9LVS1_9EURO</name>
<feature type="active site" evidence="17">
    <location>
        <position position="298"/>
    </location>
</feature>
<evidence type="ECO:0000256" key="19">
    <source>
        <dbReference type="RuleBase" id="RU000454"/>
    </source>
</evidence>
<keyword evidence="15" id="KW-0325">Glycoprotein</keyword>
<feature type="disulfide bond" evidence="18">
    <location>
        <begin position="130"/>
        <end position="135"/>
    </location>
</feature>
<keyword evidence="9 19" id="KW-0645">Protease</keyword>
<evidence type="ECO:0000256" key="3">
    <source>
        <dbReference type="ARBA" id="ARBA00004609"/>
    </source>
</evidence>
<feature type="signal peptide" evidence="21">
    <location>
        <begin position="1"/>
        <end position="18"/>
    </location>
</feature>
<accession>A0A9W9LVS1</accession>
<comment type="similarity">
    <text evidence="4 19">Belongs to the peptidase A1 family.</text>
</comment>
<reference evidence="23" key="2">
    <citation type="journal article" date="2023" name="IMA Fungus">
        <title>Comparative genomic study of the Penicillium genus elucidates a diverse pangenome and 15 lateral gene transfer events.</title>
        <authorList>
            <person name="Petersen C."/>
            <person name="Sorensen T."/>
            <person name="Nielsen M.R."/>
            <person name="Sondergaard T.E."/>
            <person name="Sorensen J.L."/>
            <person name="Fitzpatrick D.A."/>
            <person name="Frisvad J.C."/>
            <person name="Nielsen K.L."/>
        </authorList>
    </citation>
    <scope>NUCLEOTIDE SEQUENCE</scope>
    <source>
        <strain evidence="23">IBT 21917</strain>
    </source>
</reference>
<comment type="subcellular location">
    <subcellularLocation>
        <location evidence="3">Cell membrane</location>
        <topology evidence="3">Lipid-anchor</topology>
        <topology evidence="3">GPI-anchor</topology>
    </subcellularLocation>
</comment>
<comment type="catalytic activity">
    <reaction evidence="1">
        <text>Hydrolysis of proteins with broad specificity similar to that of pepsin A, preferring hydrophobic residues at P1 and P1', but also cleaving 20-Gly-|-Glu-21 in the B chain of insulin. Clots milk, and activates trypsinogen.</text>
        <dbReference type="EC" id="3.4.23.20"/>
    </reaction>
</comment>
<evidence type="ECO:0000256" key="16">
    <source>
        <dbReference type="ARBA" id="ARBA00023288"/>
    </source>
</evidence>
<dbReference type="Pfam" id="PF00026">
    <property type="entry name" value="Asp"/>
    <property type="match status" value="1"/>
</dbReference>
<dbReference type="InterPro" id="IPR034164">
    <property type="entry name" value="Pepsin-like_dom"/>
</dbReference>
<keyword evidence="8" id="KW-0336">GPI-anchor</keyword>
<dbReference type="OrthoDB" id="28208at2759"/>
<gene>
    <name evidence="23" type="ORF">N7492_002993</name>
</gene>
<feature type="compositionally biased region" description="Low complexity" evidence="20">
    <location>
        <begin position="405"/>
        <end position="434"/>
    </location>
</feature>
<evidence type="ECO:0000256" key="17">
    <source>
        <dbReference type="PIRSR" id="PIRSR601461-1"/>
    </source>
</evidence>
<dbReference type="GO" id="GO:0005886">
    <property type="term" value="C:plasma membrane"/>
    <property type="evidence" value="ECO:0007669"/>
    <property type="project" value="UniProtKB-SubCell"/>
</dbReference>
<keyword evidence="16" id="KW-0449">Lipoprotein</keyword>
<keyword evidence="18" id="KW-1015">Disulfide bond</keyword>
<keyword evidence="10 21" id="KW-0732">Signal</keyword>
<comment type="subunit">
    <text evidence="5">Monomer.</text>
</comment>